<dbReference type="PANTHER" id="PTHR30250">
    <property type="entry name" value="PST FAMILY PREDICTED COLANIC ACID TRANSPORTER"/>
    <property type="match status" value="1"/>
</dbReference>
<keyword evidence="2" id="KW-1003">Cell membrane</keyword>
<dbReference type="PANTHER" id="PTHR30250:SF28">
    <property type="entry name" value="POLYSACCHARIDE BIOSYNTHESIS PROTEIN"/>
    <property type="match status" value="1"/>
</dbReference>
<gene>
    <name evidence="7" type="ORF">COY29_02095</name>
</gene>
<name>A0A2M7TN89_9BACT</name>
<feature type="transmembrane region" description="Helical" evidence="6">
    <location>
        <begin position="274"/>
        <end position="296"/>
    </location>
</feature>
<dbReference type="InterPro" id="IPR050833">
    <property type="entry name" value="Poly_Biosynth_Transport"/>
</dbReference>
<evidence type="ECO:0000256" key="3">
    <source>
        <dbReference type="ARBA" id="ARBA00022692"/>
    </source>
</evidence>
<keyword evidence="5 6" id="KW-0472">Membrane</keyword>
<dbReference type="Pfam" id="PF13440">
    <property type="entry name" value="Polysacc_synt_3"/>
    <property type="match status" value="1"/>
</dbReference>
<dbReference type="AlphaFoldDB" id="A0A2M7TN89"/>
<sequence length="316" mass="34531">MVGGNMVVNVVNYAYHLIMGRVLGPVNYGVLASIFSILYLISVVPSSASVSIVKFISSAKGNGEVYSVYRSLSRFVFILAGITSLVFMTFSPFVAKFLRIENISIVAMVSFVLFFSLITLVNQASSQGLLKFSGLVVPNLVSAVVKLGLGITLVLLGWSVFGAIFAVVVGAVLSYLYSRWFIKRVLTGKSSKFFNLKPFFKYSIPVLVQAFAFTSLFTTDLILVKHFLPEFEAGIYAALSTLGKIIFFAVSPIVGTMFPIVAGRKSRGESYEKVFLFSFVITLAISSLVVVFYWLFPNIAIGVLYGKAYLSAKSDL</sequence>
<keyword evidence="4 6" id="KW-1133">Transmembrane helix</keyword>
<evidence type="ECO:0000313" key="7">
    <source>
        <dbReference type="EMBL" id="PIZ49304.1"/>
    </source>
</evidence>
<feature type="transmembrane region" description="Helical" evidence="6">
    <location>
        <begin position="28"/>
        <end position="53"/>
    </location>
</feature>
<feature type="non-terminal residue" evidence="7">
    <location>
        <position position="316"/>
    </location>
</feature>
<protein>
    <recommendedName>
        <fullName evidence="9">Polysaccharide biosynthesis protein C-terminal domain-containing protein</fullName>
    </recommendedName>
</protein>
<feature type="transmembrane region" description="Helical" evidence="6">
    <location>
        <begin position="235"/>
        <end position="262"/>
    </location>
</feature>
<evidence type="ECO:0000256" key="1">
    <source>
        <dbReference type="ARBA" id="ARBA00004651"/>
    </source>
</evidence>
<evidence type="ECO:0000256" key="5">
    <source>
        <dbReference type="ARBA" id="ARBA00023136"/>
    </source>
</evidence>
<keyword evidence="3 6" id="KW-0812">Transmembrane</keyword>
<reference evidence="8" key="1">
    <citation type="submission" date="2017-09" db="EMBL/GenBank/DDBJ databases">
        <title>Depth-based differentiation of microbial function through sediment-hosted aquifers and enrichment of novel symbionts in the deep terrestrial subsurface.</title>
        <authorList>
            <person name="Probst A.J."/>
            <person name="Ladd B."/>
            <person name="Jarett J.K."/>
            <person name="Geller-Mcgrath D.E."/>
            <person name="Sieber C.M.K."/>
            <person name="Emerson J.B."/>
            <person name="Anantharaman K."/>
            <person name="Thomas B.C."/>
            <person name="Malmstrom R."/>
            <person name="Stieglmeier M."/>
            <person name="Klingl A."/>
            <person name="Woyke T."/>
            <person name="Ryan C.M."/>
            <person name="Banfield J.F."/>
        </authorList>
    </citation>
    <scope>NUCLEOTIDE SEQUENCE [LARGE SCALE GENOMIC DNA]</scope>
</reference>
<organism evidence="7 8">
    <name type="scientific">Candidatus Woesebacteria bacterium CG_4_10_14_0_2_um_filter_39_14</name>
    <dbReference type="NCBI Taxonomy" id="1975054"/>
    <lineage>
        <taxon>Bacteria</taxon>
        <taxon>Candidatus Woeseibacteriota</taxon>
    </lineage>
</organism>
<evidence type="ECO:0000256" key="4">
    <source>
        <dbReference type="ARBA" id="ARBA00022989"/>
    </source>
</evidence>
<feature type="transmembrane region" description="Helical" evidence="6">
    <location>
        <begin position="155"/>
        <end position="178"/>
    </location>
</feature>
<dbReference type="EMBL" id="PFNO01000066">
    <property type="protein sequence ID" value="PIZ49304.1"/>
    <property type="molecule type" value="Genomic_DNA"/>
</dbReference>
<dbReference type="GO" id="GO:0005886">
    <property type="term" value="C:plasma membrane"/>
    <property type="evidence" value="ECO:0007669"/>
    <property type="project" value="UniProtKB-SubCell"/>
</dbReference>
<feature type="transmembrane region" description="Helical" evidence="6">
    <location>
        <begin position="128"/>
        <end position="149"/>
    </location>
</feature>
<comment type="subcellular location">
    <subcellularLocation>
        <location evidence="1">Cell membrane</location>
        <topology evidence="1">Multi-pass membrane protein</topology>
    </subcellularLocation>
</comment>
<evidence type="ECO:0000313" key="8">
    <source>
        <dbReference type="Proteomes" id="UP000229753"/>
    </source>
</evidence>
<evidence type="ECO:0000256" key="2">
    <source>
        <dbReference type="ARBA" id="ARBA00022475"/>
    </source>
</evidence>
<feature type="transmembrane region" description="Helical" evidence="6">
    <location>
        <begin position="74"/>
        <end position="94"/>
    </location>
</feature>
<evidence type="ECO:0000256" key="6">
    <source>
        <dbReference type="SAM" id="Phobius"/>
    </source>
</evidence>
<proteinExistence type="predicted"/>
<feature type="transmembrane region" description="Helical" evidence="6">
    <location>
        <begin position="100"/>
        <end position="121"/>
    </location>
</feature>
<evidence type="ECO:0008006" key="9">
    <source>
        <dbReference type="Google" id="ProtNLM"/>
    </source>
</evidence>
<dbReference type="Proteomes" id="UP000229753">
    <property type="component" value="Unassembled WGS sequence"/>
</dbReference>
<accession>A0A2M7TN89</accession>
<feature type="transmembrane region" description="Helical" evidence="6">
    <location>
        <begin position="199"/>
        <end position="223"/>
    </location>
</feature>
<comment type="caution">
    <text evidence="7">The sequence shown here is derived from an EMBL/GenBank/DDBJ whole genome shotgun (WGS) entry which is preliminary data.</text>
</comment>